<dbReference type="Gene3D" id="3.40.50.300">
    <property type="entry name" value="P-loop containing nucleotide triphosphate hydrolases"/>
    <property type="match status" value="1"/>
</dbReference>
<dbReference type="AlphaFoldDB" id="A0AAW5ENZ3"/>
<evidence type="ECO:0000313" key="9">
    <source>
        <dbReference type="Proteomes" id="UP001202887"/>
    </source>
</evidence>
<evidence type="ECO:0000256" key="1">
    <source>
        <dbReference type="ARBA" id="ARBA00005417"/>
    </source>
</evidence>
<dbReference type="SMART" id="SM00382">
    <property type="entry name" value="AAA"/>
    <property type="match status" value="1"/>
</dbReference>
<dbReference type="FunFam" id="3.40.50.300:FF:000134">
    <property type="entry name" value="Iron-enterobactin ABC transporter ATP-binding protein"/>
    <property type="match status" value="1"/>
</dbReference>
<dbReference type="InterPro" id="IPR003593">
    <property type="entry name" value="AAA+_ATPase"/>
</dbReference>
<comment type="similarity">
    <text evidence="1">Belongs to the ABC transporter superfamily.</text>
</comment>
<reference evidence="8" key="1">
    <citation type="journal article" date="2021" name="Polymers (Basel)">
        <title>Highly Stretchable Bacterial Cellulose Produced by Komagataeibacter hansenii SI1.</title>
        <authorList>
            <person name="Cielecka I."/>
            <person name="Ryngajllo M."/>
            <person name="Maniukiewicz W."/>
            <person name="Bielecki S."/>
        </authorList>
    </citation>
    <scope>NUCLEOTIDE SEQUENCE</scope>
    <source>
        <strain evidence="8">SI1</strain>
    </source>
</reference>
<evidence type="ECO:0000259" key="7">
    <source>
        <dbReference type="PROSITE" id="PS50893"/>
    </source>
</evidence>
<evidence type="ECO:0000256" key="2">
    <source>
        <dbReference type="ARBA" id="ARBA00022448"/>
    </source>
</evidence>
<keyword evidence="3" id="KW-0547">Nucleotide-binding</keyword>
<dbReference type="Proteomes" id="UP001202887">
    <property type="component" value="Unassembled WGS sequence"/>
</dbReference>
<dbReference type="CDD" id="cd03214">
    <property type="entry name" value="ABC_Iron-Siderophores_B12_Hemin"/>
    <property type="match status" value="1"/>
</dbReference>
<sequence>MKGTVLDVRRVGLRRNGRCVLDDVSLSIMAGRMTGLLGPNGAGKSTLLRVLLGVLRPDAGQVLLDGRDLSQWHRREVAHRIAYVPQGHISLFPYTVRDVVALGRVSYTPFARKVGAEDAAIVADALVRLSISHLAARSYTDLSGGERQAVLIARALAQGGRILVLDEPETGLDYGQQQRLYALLRELADDGYAIVATTHDPVRAAVAFDHALLLRCGRVMRDGPAAQVLDAQGIARLYARGPDDECTGAASPEEIS</sequence>
<dbReference type="Pfam" id="PF00005">
    <property type="entry name" value="ABC_tran"/>
    <property type="match status" value="1"/>
</dbReference>
<dbReference type="PANTHER" id="PTHR42794">
    <property type="entry name" value="HEMIN IMPORT ATP-BINDING PROTEIN HMUV"/>
    <property type="match status" value="1"/>
</dbReference>
<dbReference type="PROSITE" id="PS50893">
    <property type="entry name" value="ABC_TRANSPORTER_2"/>
    <property type="match status" value="1"/>
</dbReference>
<dbReference type="InterPro" id="IPR027417">
    <property type="entry name" value="P-loop_NTPase"/>
</dbReference>
<evidence type="ECO:0000256" key="6">
    <source>
        <dbReference type="ARBA" id="ARBA00037066"/>
    </source>
</evidence>
<name>A0AAW5ENZ3_NOVHA</name>
<comment type="caution">
    <text evidence="8">The sequence shown here is derived from an EMBL/GenBank/DDBJ whole genome shotgun (WGS) entry which is preliminary data.</text>
</comment>
<keyword evidence="5" id="KW-1278">Translocase</keyword>
<dbReference type="SUPFAM" id="SSF52540">
    <property type="entry name" value="P-loop containing nucleoside triphosphate hydrolases"/>
    <property type="match status" value="1"/>
</dbReference>
<dbReference type="InterPro" id="IPR003439">
    <property type="entry name" value="ABC_transporter-like_ATP-bd"/>
</dbReference>
<evidence type="ECO:0000313" key="8">
    <source>
        <dbReference type="EMBL" id="MCJ8352573.1"/>
    </source>
</evidence>
<comment type="function">
    <text evidence="6">Part of the ABC transporter complex HmuTUV involved in hemin import. Responsible for energy coupling to the transport system.</text>
</comment>
<dbReference type="EMBL" id="JAIBCX010000002">
    <property type="protein sequence ID" value="MCJ8352573.1"/>
    <property type="molecule type" value="Genomic_DNA"/>
</dbReference>
<feature type="domain" description="ABC transporter" evidence="7">
    <location>
        <begin position="6"/>
        <end position="241"/>
    </location>
</feature>
<evidence type="ECO:0000256" key="4">
    <source>
        <dbReference type="ARBA" id="ARBA00022840"/>
    </source>
</evidence>
<dbReference type="PROSITE" id="PS00211">
    <property type="entry name" value="ABC_TRANSPORTER_1"/>
    <property type="match status" value="1"/>
</dbReference>
<gene>
    <name evidence="8" type="ORF">K1W68_00945</name>
</gene>
<dbReference type="GO" id="GO:0016887">
    <property type="term" value="F:ATP hydrolysis activity"/>
    <property type="evidence" value="ECO:0007669"/>
    <property type="project" value="InterPro"/>
</dbReference>
<keyword evidence="2" id="KW-0813">Transport</keyword>
<evidence type="ECO:0000256" key="5">
    <source>
        <dbReference type="ARBA" id="ARBA00022967"/>
    </source>
</evidence>
<dbReference type="PANTHER" id="PTHR42794:SF1">
    <property type="entry name" value="HEMIN IMPORT ATP-BINDING PROTEIN HMUV"/>
    <property type="match status" value="1"/>
</dbReference>
<evidence type="ECO:0000256" key="3">
    <source>
        <dbReference type="ARBA" id="ARBA00022741"/>
    </source>
</evidence>
<protein>
    <submittedName>
        <fullName evidence="8">ABC transporter ATP-binding protein</fullName>
    </submittedName>
</protein>
<keyword evidence="4 8" id="KW-0067">ATP-binding</keyword>
<dbReference type="GO" id="GO:0005524">
    <property type="term" value="F:ATP binding"/>
    <property type="evidence" value="ECO:0007669"/>
    <property type="project" value="UniProtKB-KW"/>
</dbReference>
<dbReference type="InterPro" id="IPR017871">
    <property type="entry name" value="ABC_transporter-like_CS"/>
</dbReference>
<reference evidence="8" key="2">
    <citation type="submission" date="2022-03" db="EMBL/GenBank/DDBJ databases">
        <authorList>
            <person name="Ryngajllo M."/>
            <person name="Jacek P."/>
            <person name="Kubiak K."/>
        </authorList>
    </citation>
    <scope>NUCLEOTIDE SEQUENCE</scope>
    <source>
        <strain evidence="8">SI1</strain>
    </source>
</reference>
<proteinExistence type="inferred from homology"/>
<dbReference type="RefSeq" id="WP_075632041.1">
    <property type="nucleotide sequence ID" value="NZ_CP094848.1"/>
</dbReference>
<organism evidence="8 9">
    <name type="scientific">Novacetimonas hansenii</name>
    <name type="common">Komagataeibacter hansenii</name>
    <dbReference type="NCBI Taxonomy" id="436"/>
    <lineage>
        <taxon>Bacteria</taxon>
        <taxon>Pseudomonadati</taxon>
        <taxon>Pseudomonadota</taxon>
        <taxon>Alphaproteobacteria</taxon>
        <taxon>Acetobacterales</taxon>
        <taxon>Acetobacteraceae</taxon>
        <taxon>Novacetimonas</taxon>
    </lineage>
</organism>
<accession>A0AAW5ENZ3</accession>